<accession>W4K7W8</accession>
<name>W4K7W8_HETIT</name>
<comment type="subunit">
    <text evidence="10">Homooligomer.</text>
</comment>
<evidence type="ECO:0000256" key="9">
    <source>
        <dbReference type="ARBA" id="ARBA00024807"/>
    </source>
</evidence>
<feature type="transmembrane region" description="Helical" evidence="10">
    <location>
        <begin position="367"/>
        <end position="385"/>
    </location>
</feature>
<dbReference type="RefSeq" id="XP_009546437.1">
    <property type="nucleotide sequence ID" value="XM_009548142.1"/>
</dbReference>
<feature type="region of interest" description="Disordered" evidence="12">
    <location>
        <begin position="17"/>
        <end position="86"/>
    </location>
</feature>
<comment type="similarity">
    <text evidence="1 10">Belongs to the SHE9 family.</text>
</comment>
<reference evidence="13 14" key="1">
    <citation type="journal article" date="2012" name="New Phytol.">
        <title>Insight into trade-off between wood decay and parasitism from the genome of a fungal forest pathogen.</title>
        <authorList>
            <person name="Olson A."/>
            <person name="Aerts A."/>
            <person name="Asiegbu F."/>
            <person name="Belbahri L."/>
            <person name="Bouzid O."/>
            <person name="Broberg A."/>
            <person name="Canback B."/>
            <person name="Coutinho P.M."/>
            <person name="Cullen D."/>
            <person name="Dalman K."/>
            <person name="Deflorio G."/>
            <person name="van Diepen L.T."/>
            <person name="Dunand C."/>
            <person name="Duplessis S."/>
            <person name="Durling M."/>
            <person name="Gonthier P."/>
            <person name="Grimwood J."/>
            <person name="Fossdal C.G."/>
            <person name="Hansson D."/>
            <person name="Henrissat B."/>
            <person name="Hietala A."/>
            <person name="Himmelstrand K."/>
            <person name="Hoffmeister D."/>
            <person name="Hogberg N."/>
            <person name="James T.Y."/>
            <person name="Karlsson M."/>
            <person name="Kohler A."/>
            <person name="Kues U."/>
            <person name="Lee Y.H."/>
            <person name="Lin Y.C."/>
            <person name="Lind M."/>
            <person name="Lindquist E."/>
            <person name="Lombard V."/>
            <person name="Lucas S."/>
            <person name="Lunden K."/>
            <person name="Morin E."/>
            <person name="Murat C."/>
            <person name="Park J."/>
            <person name="Raffaello T."/>
            <person name="Rouze P."/>
            <person name="Salamov A."/>
            <person name="Schmutz J."/>
            <person name="Solheim H."/>
            <person name="Stahlberg J."/>
            <person name="Velez H."/>
            <person name="de Vries R.P."/>
            <person name="Wiebenga A."/>
            <person name="Woodward S."/>
            <person name="Yakovlev I."/>
            <person name="Garbelotto M."/>
            <person name="Martin F."/>
            <person name="Grigoriev I.V."/>
            <person name="Stenlid J."/>
        </authorList>
    </citation>
    <scope>NUCLEOTIDE SEQUENCE [LARGE SCALE GENOMIC DNA]</scope>
    <source>
        <strain evidence="13 14">TC 32-1</strain>
    </source>
</reference>
<dbReference type="GeneID" id="20677622"/>
<keyword evidence="8 10" id="KW-0472">Membrane</keyword>
<dbReference type="Proteomes" id="UP000030671">
    <property type="component" value="Unassembled WGS sequence"/>
</dbReference>
<evidence type="ECO:0000313" key="14">
    <source>
        <dbReference type="Proteomes" id="UP000030671"/>
    </source>
</evidence>
<gene>
    <name evidence="13" type="ORF">HETIRDRAFT_475358</name>
</gene>
<evidence type="ECO:0000256" key="5">
    <source>
        <dbReference type="ARBA" id="ARBA00022989"/>
    </source>
</evidence>
<dbReference type="AlphaFoldDB" id="W4K7W8"/>
<feature type="compositionally biased region" description="Pro residues" evidence="12">
    <location>
        <begin position="65"/>
        <end position="75"/>
    </location>
</feature>
<dbReference type="PANTHER" id="PTHR31961:SF3">
    <property type="entry name" value="SENSITIVE TO HIGH EXPRESSION PROTEIN 9, MITOCHONDRIAL"/>
    <property type="match status" value="1"/>
</dbReference>
<dbReference type="eggNOG" id="ENOG502QQ1E">
    <property type="taxonomic scope" value="Eukaryota"/>
</dbReference>
<dbReference type="HOGENOM" id="CLU_025632_3_1_1"/>
<evidence type="ECO:0000256" key="11">
    <source>
        <dbReference type="SAM" id="Coils"/>
    </source>
</evidence>
<proteinExistence type="inferred from homology"/>
<evidence type="ECO:0000256" key="7">
    <source>
        <dbReference type="ARBA" id="ARBA00023128"/>
    </source>
</evidence>
<keyword evidence="6 11" id="KW-0175">Coiled coil</keyword>
<evidence type="ECO:0000256" key="12">
    <source>
        <dbReference type="SAM" id="MobiDB-lite"/>
    </source>
</evidence>
<evidence type="ECO:0000313" key="13">
    <source>
        <dbReference type="EMBL" id="ETW81839.1"/>
    </source>
</evidence>
<keyword evidence="5 10" id="KW-1133">Transmembrane helix</keyword>
<dbReference type="Pfam" id="PF05546">
    <property type="entry name" value="She9_MDM33"/>
    <property type="match status" value="1"/>
</dbReference>
<keyword evidence="14" id="KW-1185">Reference proteome</keyword>
<evidence type="ECO:0000256" key="1">
    <source>
        <dbReference type="ARBA" id="ARBA00007472"/>
    </source>
</evidence>
<dbReference type="PANTHER" id="PTHR31961">
    <property type="entry name" value="SENSITIVE TO HIGH EXPRESSION PROTEIN 9, MITOCHONDRIAL"/>
    <property type="match status" value="1"/>
</dbReference>
<evidence type="ECO:0000256" key="3">
    <source>
        <dbReference type="ARBA" id="ARBA00022792"/>
    </source>
</evidence>
<dbReference type="FunCoup" id="W4K7W8">
    <property type="interactions" value="66"/>
</dbReference>
<feature type="compositionally biased region" description="Polar residues" evidence="12">
    <location>
        <begin position="17"/>
        <end position="36"/>
    </location>
</feature>
<sequence>MLRAVISRPSVFRISAASTSGKSWYSTAHPSSTGDPTLSGAARQDVSTSEPSSPQSTVADTDASPRPPPPDPGSPPADHTSPEDRVAHAREQLRYWTERNAIIVRQRTDELVASLGTSFSQLGGRINKVTGYEEIEALKRRVVDQETRIAAARTAARDAKTAYEEAMQQRSNSQREVNDLLQRKSMWNDADVGRFTVLVRQDHLYEQEEARAKAGVGATEDEVEREFSELMRAILARYHEEQVWSDKIRSVSSYGQLAVLGVNVFVFVLAIVLVEPWKRKRLAQTFERKVEELERANGELVRESINALEGRLEARDRMLESLVLAAEVTRSPSHTEQVVVDEPPETVDEKAGLAIERLVSVSKQRDVAAVLASGAFVAGALGWLARGRFGS</sequence>
<evidence type="ECO:0000256" key="10">
    <source>
        <dbReference type="RuleBase" id="RU364128"/>
    </source>
</evidence>
<dbReference type="EMBL" id="KI925458">
    <property type="protein sequence ID" value="ETW81839.1"/>
    <property type="molecule type" value="Genomic_DNA"/>
</dbReference>
<keyword evidence="4 10" id="KW-0809">Transit peptide</keyword>
<feature type="compositionally biased region" description="Polar residues" evidence="12">
    <location>
        <begin position="45"/>
        <end position="58"/>
    </location>
</feature>
<comment type="function">
    <text evidence="9">Required for the maintenance of the structure of the mitochondrial inner membrane. Involved in mitochondrial morphology. Causes growth arrest when highly overexpressed.</text>
</comment>
<evidence type="ECO:0000256" key="8">
    <source>
        <dbReference type="ARBA" id="ARBA00023136"/>
    </source>
</evidence>
<keyword evidence="2 10" id="KW-0812">Transmembrane</keyword>
<comment type="subcellular location">
    <subcellularLocation>
        <location evidence="10">Mitochondrion inner membrane</location>
        <topology evidence="10">Multi-pass membrane protein</topology>
    </subcellularLocation>
</comment>
<protein>
    <recommendedName>
        <fullName evidence="10">Sensitive to high expression protein 9, mitochondrial</fullName>
    </recommendedName>
</protein>
<keyword evidence="3 10" id="KW-0999">Mitochondrion inner membrane</keyword>
<organism evidence="13 14">
    <name type="scientific">Heterobasidion irregulare (strain TC 32-1)</name>
    <dbReference type="NCBI Taxonomy" id="747525"/>
    <lineage>
        <taxon>Eukaryota</taxon>
        <taxon>Fungi</taxon>
        <taxon>Dikarya</taxon>
        <taxon>Basidiomycota</taxon>
        <taxon>Agaricomycotina</taxon>
        <taxon>Agaricomycetes</taxon>
        <taxon>Russulales</taxon>
        <taxon>Bondarzewiaceae</taxon>
        <taxon>Heterobasidion</taxon>
        <taxon>Heterobasidion annosum species complex</taxon>
    </lineage>
</organism>
<keyword evidence="7 10" id="KW-0496">Mitochondrion</keyword>
<dbReference type="KEGG" id="hir:HETIRDRAFT_475358"/>
<dbReference type="OrthoDB" id="5595506at2759"/>
<dbReference type="InParanoid" id="W4K7W8"/>
<dbReference type="InterPro" id="IPR008839">
    <property type="entry name" value="MDM33_fungi"/>
</dbReference>
<feature type="transmembrane region" description="Helical" evidence="10">
    <location>
        <begin position="254"/>
        <end position="274"/>
    </location>
</feature>
<feature type="coiled-coil region" evidence="11">
    <location>
        <begin position="135"/>
        <end position="183"/>
    </location>
</feature>
<dbReference type="GO" id="GO:0007007">
    <property type="term" value="P:inner mitochondrial membrane organization"/>
    <property type="evidence" value="ECO:0007669"/>
    <property type="project" value="TreeGrafter"/>
</dbReference>
<evidence type="ECO:0000256" key="6">
    <source>
        <dbReference type="ARBA" id="ARBA00023054"/>
    </source>
</evidence>
<evidence type="ECO:0000256" key="2">
    <source>
        <dbReference type="ARBA" id="ARBA00022692"/>
    </source>
</evidence>
<dbReference type="GO" id="GO:0005743">
    <property type="term" value="C:mitochondrial inner membrane"/>
    <property type="evidence" value="ECO:0007669"/>
    <property type="project" value="UniProtKB-SubCell"/>
</dbReference>
<evidence type="ECO:0000256" key="4">
    <source>
        <dbReference type="ARBA" id="ARBA00022946"/>
    </source>
</evidence>